<proteinExistence type="predicted"/>
<dbReference type="Pfam" id="PF14486">
    <property type="entry name" value="DUF4432"/>
    <property type="match status" value="1"/>
</dbReference>
<dbReference type="InterPro" id="IPR027839">
    <property type="entry name" value="DUF4432"/>
</dbReference>
<dbReference type="Proteomes" id="UP001387293">
    <property type="component" value="Unassembled WGS sequence"/>
</dbReference>
<name>A0ABU8KQA9_9HYPH</name>
<organism evidence="1 2">
    <name type="scientific">Mesorhizobium salmacidum</name>
    <dbReference type="NCBI Taxonomy" id="3015171"/>
    <lineage>
        <taxon>Bacteria</taxon>
        <taxon>Pseudomonadati</taxon>
        <taxon>Pseudomonadota</taxon>
        <taxon>Alphaproteobacteria</taxon>
        <taxon>Hyphomicrobiales</taxon>
        <taxon>Phyllobacteriaceae</taxon>
        <taxon>Mesorhizobium</taxon>
    </lineage>
</organism>
<comment type="caution">
    <text evidence="1">The sequence shown here is derived from an EMBL/GenBank/DDBJ whole genome shotgun (WGS) entry which is preliminary data.</text>
</comment>
<evidence type="ECO:0000313" key="2">
    <source>
        <dbReference type="Proteomes" id="UP001387293"/>
    </source>
</evidence>
<dbReference type="CDD" id="cd09023">
    <property type="entry name" value="Aldose_epim_Ec_c4013"/>
    <property type="match status" value="1"/>
</dbReference>
<gene>
    <name evidence="1" type="ORF">O7A60_03775</name>
</gene>
<keyword evidence="2" id="KW-1185">Reference proteome</keyword>
<protein>
    <submittedName>
        <fullName evidence="1">Aldose 1-epimerase family protein</fullName>
    </submittedName>
</protein>
<reference evidence="1 2" key="1">
    <citation type="submission" date="2022-12" db="EMBL/GenBank/DDBJ databases">
        <authorList>
            <person name="Muema E."/>
        </authorList>
    </citation>
    <scope>NUCLEOTIDE SEQUENCE [LARGE SCALE GENOMIC DNA]</scope>
    <source>
        <strain evidence="2">1326</strain>
    </source>
</reference>
<dbReference type="RefSeq" id="WP_337105080.1">
    <property type="nucleotide sequence ID" value="NZ_JAPYKS010000002.1"/>
</dbReference>
<dbReference type="EMBL" id="JAPYKS010000002">
    <property type="protein sequence ID" value="MEI9407896.1"/>
    <property type="molecule type" value="Genomic_DNA"/>
</dbReference>
<dbReference type="InterPro" id="IPR014718">
    <property type="entry name" value="GH-type_carb-bd"/>
</dbReference>
<sequence length="393" mass="43661">MVELYGKTLSRRQVAERSGMLSQFAGVRLMTLGDGVERGIRMLEFRTGSGLRFTALVDRALDIADCDYRGQAIGWHSPSGFRNPVLHEYEGEGGLAWARSFSGLLVTCGLDHILAREDVPADNYNYPGRKTVLHSLHGRVGTIPARLTGYGERWDSDRCVLWAEGLVQQSAVFGEDLHLIRRIEADVGGNEIRLSDRVVNHGFNRTPHMYFYHVNVSHPLLDEGSRYLAPIRDVVWAGHAGERYEAQGVGYRTAPAPQPSFSEQVWQHEMAADAYGEVPVAVVNDRLGLGLELVTRKDQLPCAYQWQNFQAGQYALGIEPSTHHVLGDLAARERGEMIWLEHGESRTYDAVFRVLDGAGEIAAAEARIAAIARQPAQDYPRPSGNFPRLAGRT</sequence>
<evidence type="ECO:0000313" key="1">
    <source>
        <dbReference type="EMBL" id="MEI9407896.1"/>
    </source>
</evidence>
<dbReference type="Gene3D" id="2.70.98.10">
    <property type="match status" value="1"/>
</dbReference>
<accession>A0ABU8KQA9</accession>